<evidence type="ECO:0000259" key="2">
    <source>
        <dbReference type="Pfam" id="PF01471"/>
    </source>
</evidence>
<dbReference type="InterPro" id="IPR002477">
    <property type="entry name" value="Peptidoglycan-bd-like"/>
</dbReference>
<evidence type="ECO:0000256" key="1">
    <source>
        <dbReference type="SAM" id="SignalP"/>
    </source>
</evidence>
<proteinExistence type="predicted"/>
<dbReference type="Gene3D" id="1.10.101.10">
    <property type="entry name" value="PGBD-like superfamily/PGBD"/>
    <property type="match status" value="2"/>
</dbReference>
<evidence type="ECO:0000313" key="3">
    <source>
        <dbReference type="EMBL" id="AQS66888.1"/>
    </source>
</evidence>
<dbReference type="InterPro" id="IPR036365">
    <property type="entry name" value="PGBD-like_sf"/>
</dbReference>
<dbReference type="RefSeq" id="WP_055419587.1">
    <property type="nucleotide sequence ID" value="NZ_CP019724.1"/>
</dbReference>
<dbReference type="SUPFAM" id="SSF47090">
    <property type="entry name" value="PGBD-like"/>
    <property type="match status" value="1"/>
</dbReference>
<accession>A0A1S6J550</accession>
<reference evidence="3 4" key="1">
    <citation type="submission" date="2017-02" db="EMBL/GenBank/DDBJ databases">
        <title>Streptomyces pactum ACT12 Genome sequencing and assembly.</title>
        <authorList>
            <person name="Xue Q."/>
            <person name="Yan X."/>
            <person name="Jia L."/>
            <person name="Yan H."/>
        </authorList>
    </citation>
    <scope>NUCLEOTIDE SEQUENCE [LARGE SCALE GENOMIC DNA]</scope>
    <source>
        <strain evidence="3 4">ACT12</strain>
    </source>
</reference>
<dbReference type="EMBL" id="CP019724">
    <property type="protein sequence ID" value="AQS66888.1"/>
    <property type="molecule type" value="Genomic_DNA"/>
</dbReference>
<organism evidence="3 4">
    <name type="scientific">Streptomyces pactum</name>
    <dbReference type="NCBI Taxonomy" id="68249"/>
    <lineage>
        <taxon>Bacteria</taxon>
        <taxon>Bacillati</taxon>
        <taxon>Actinomycetota</taxon>
        <taxon>Actinomycetes</taxon>
        <taxon>Kitasatosporales</taxon>
        <taxon>Streptomycetaceae</taxon>
        <taxon>Streptomyces</taxon>
    </lineage>
</organism>
<dbReference type="KEGG" id="spac:B1H29_08095"/>
<feature type="chain" id="PRO_5010561062" evidence="1">
    <location>
        <begin position="31"/>
        <end position="147"/>
    </location>
</feature>
<gene>
    <name evidence="3" type="ORF">B1H29_08095</name>
</gene>
<dbReference type="OrthoDB" id="5126452at2"/>
<keyword evidence="4" id="KW-1185">Reference proteome</keyword>
<dbReference type="AlphaFoldDB" id="A0A1S6J550"/>
<dbReference type="Pfam" id="PF01471">
    <property type="entry name" value="PG_binding_1"/>
    <property type="match status" value="1"/>
</dbReference>
<feature type="domain" description="Peptidoglycan binding-like" evidence="2">
    <location>
        <begin position="111"/>
        <end position="143"/>
    </location>
</feature>
<evidence type="ECO:0000313" key="4">
    <source>
        <dbReference type="Proteomes" id="UP000189443"/>
    </source>
</evidence>
<keyword evidence="1" id="KW-0732">Signal</keyword>
<name>A0A1S6J550_9ACTN</name>
<dbReference type="Proteomes" id="UP000189443">
    <property type="component" value="Chromosome"/>
</dbReference>
<sequence>MRAMMRTLVSVTTVVGIAAGSLAAAGTSFAAAPEKKPVESAEAFAPLAVVNLGLTTSEAKSLQGKFLRSWGYTGAIDGQLGTNSWKAMQRLLKENWGYTGSIDGIVGTGTVKALQRYLKTWYRYTGAIDGVAGPGTKAAFRRMANVT</sequence>
<feature type="signal peptide" evidence="1">
    <location>
        <begin position="1"/>
        <end position="30"/>
    </location>
</feature>
<dbReference type="InterPro" id="IPR036366">
    <property type="entry name" value="PGBDSf"/>
</dbReference>
<protein>
    <submittedName>
        <fullName evidence="3">Lysin</fullName>
    </submittedName>
</protein>